<dbReference type="EMBL" id="JBBEGN010000005">
    <property type="protein sequence ID" value="MEJ2868658.1"/>
    <property type="molecule type" value="Genomic_DNA"/>
</dbReference>
<sequence length="267" mass="27923">MSHDPVTEYTIRGGSADADRLARQAEVMAAASLSFLAECGAGPGAAVLDVGCGDGQIAHALARRGGVVVGIDIDPDAVAIARRTRDGADFRVQDAAVPAGRDEFDLACSRLLLSHLVDPMAVVRAMCAAVRPGGVVAVEDLFSPTLGGEPHVPALTELAEVYSATVRSHGGDPAIGPRLATHLRAAGLVDVTEHTVVNRMTEPHEKRFLVQLLDNMRPAILAAGVADDSRLTRLRAEVSAAAARPDVTFLQARMHQVAGRRPGLQTG</sequence>
<protein>
    <submittedName>
        <fullName evidence="4">Methyltransferase domain-containing protein</fullName>
    </submittedName>
</protein>
<dbReference type="GO" id="GO:0032259">
    <property type="term" value="P:methylation"/>
    <property type="evidence" value="ECO:0007669"/>
    <property type="project" value="UniProtKB-KW"/>
</dbReference>
<keyword evidence="5" id="KW-1185">Reference proteome</keyword>
<evidence type="ECO:0000256" key="2">
    <source>
        <dbReference type="ARBA" id="ARBA00022679"/>
    </source>
</evidence>
<gene>
    <name evidence="4" type="ORF">WCD74_12875</name>
</gene>
<reference evidence="4 5" key="1">
    <citation type="submission" date="2024-03" db="EMBL/GenBank/DDBJ databases">
        <title>Actinomycetospora sp. OC33-EN08, a novel actinomycete isolated from wild orchid (Aerides multiflora).</title>
        <authorList>
            <person name="Suriyachadkun C."/>
        </authorList>
    </citation>
    <scope>NUCLEOTIDE SEQUENCE [LARGE SCALE GENOMIC DNA]</scope>
    <source>
        <strain evidence="4 5">OC33-EN08</strain>
    </source>
</reference>
<keyword evidence="1 4" id="KW-0489">Methyltransferase</keyword>
<keyword evidence="3" id="KW-0949">S-adenosyl-L-methionine</keyword>
<dbReference type="InterPro" id="IPR029063">
    <property type="entry name" value="SAM-dependent_MTases_sf"/>
</dbReference>
<dbReference type="PANTHER" id="PTHR43464:SF19">
    <property type="entry name" value="UBIQUINONE BIOSYNTHESIS O-METHYLTRANSFERASE, MITOCHONDRIAL"/>
    <property type="match status" value="1"/>
</dbReference>
<evidence type="ECO:0000313" key="4">
    <source>
        <dbReference type="EMBL" id="MEJ2868658.1"/>
    </source>
</evidence>
<evidence type="ECO:0000256" key="1">
    <source>
        <dbReference type="ARBA" id="ARBA00022603"/>
    </source>
</evidence>
<accession>A0ABU8MQF9</accession>
<evidence type="ECO:0000313" key="5">
    <source>
        <dbReference type="Proteomes" id="UP001385809"/>
    </source>
</evidence>
<dbReference type="PANTHER" id="PTHR43464">
    <property type="entry name" value="METHYLTRANSFERASE"/>
    <property type="match status" value="1"/>
</dbReference>
<keyword evidence="2" id="KW-0808">Transferase</keyword>
<dbReference type="GO" id="GO:0008168">
    <property type="term" value="F:methyltransferase activity"/>
    <property type="evidence" value="ECO:0007669"/>
    <property type="project" value="UniProtKB-KW"/>
</dbReference>
<evidence type="ECO:0000256" key="3">
    <source>
        <dbReference type="ARBA" id="ARBA00022691"/>
    </source>
</evidence>
<dbReference type="Pfam" id="PF13489">
    <property type="entry name" value="Methyltransf_23"/>
    <property type="match status" value="1"/>
</dbReference>
<name>A0ABU8MQF9_9PSEU</name>
<proteinExistence type="predicted"/>
<dbReference type="Proteomes" id="UP001385809">
    <property type="component" value="Unassembled WGS sequence"/>
</dbReference>
<organism evidence="4 5">
    <name type="scientific">Actinomycetospora aurantiaca</name>
    <dbReference type="NCBI Taxonomy" id="3129233"/>
    <lineage>
        <taxon>Bacteria</taxon>
        <taxon>Bacillati</taxon>
        <taxon>Actinomycetota</taxon>
        <taxon>Actinomycetes</taxon>
        <taxon>Pseudonocardiales</taxon>
        <taxon>Pseudonocardiaceae</taxon>
        <taxon>Actinomycetospora</taxon>
    </lineage>
</organism>
<dbReference type="SUPFAM" id="SSF53335">
    <property type="entry name" value="S-adenosyl-L-methionine-dependent methyltransferases"/>
    <property type="match status" value="1"/>
</dbReference>
<dbReference type="CDD" id="cd02440">
    <property type="entry name" value="AdoMet_MTases"/>
    <property type="match status" value="1"/>
</dbReference>
<comment type="caution">
    <text evidence="4">The sequence shown here is derived from an EMBL/GenBank/DDBJ whole genome shotgun (WGS) entry which is preliminary data.</text>
</comment>
<dbReference type="RefSeq" id="WP_337695233.1">
    <property type="nucleotide sequence ID" value="NZ_JBBEGN010000005.1"/>
</dbReference>
<dbReference type="Gene3D" id="3.40.50.150">
    <property type="entry name" value="Vaccinia Virus protein VP39"/>
    <property type="match status" value="1"/>
</dbReference>